<protein>
    <submittedName>
        <fullName evidence="1">Uncharacterized protein</fullName>
    </submittedName>
</protein>
<dbReference type="Proteomes" id="UP000640274">
    <property type="component" value="Unassembled WGS sequence"/>
</dbReference>
<dbReference type="AlphaFoldDB" id="A0A934MNP8"/>
<accession>A0A934MNP8</accession>
<evidence type="ECO:0000313" key="1">
    <source>
        <dbReference type="EMBL" id="MBJ6360068.1"/>
    </source>
</evidence>
<sequence length="132" mass="15335">MKGLTGVWSRLRQRISSSTLTETIAEHPDMETQHEEEIVQGIDELELHEQLRIIGIAGRYLDEHYAQKPRGYAALDRGFALKSQMFVTSGEEPVYRVNLDVFYQDSAGQRKFEHIVSLIRFGQDEWHVFQVK</sequence>
<reference evidence="1" key="1">
    <citation type="submission" date="2020-12" db="EMBL/GenBank/DDBJ databases">
        <authorList>
            <person name="Huq M.A."/>
        </authorList>
    </citation>
    <scope>NUCLEOTIDE SEQUENCE</scope>
    <source>
        <strain evidence="1">MAHUQ-46</strain>
    </source>
</reference>
<organism evidence="1 2">
    <name type="scientific">Paenibacillus roseus</name>
    <dbReference type="NCBI Taxonomy" id="2798579"/>
    <lineage>
        <taxon>Bacteria</taxon>
        <taxon>Bacillati</taxon>
        <taxon>Bacillota</taxon>
        <taxon>Bacilli</taxon>
        <taxon>Bacillales</taxon>
        <taxon>Paenibacillaceae</taxon>
        <taxon>Paenibacillus</taxon>
    </lineage>
</organism>
<gene>
    <name evidence="1" type="ORF">JFN88_01870</name>
</gene>
<dbReference type="EMBL" id="JAELUP010000004">
    <property type="protein sequence ID" value="MBJ6360068.1"/>
    <property type="molecule type" value="Genomic_DNA"/>
</dbReference>
<dbReference type="RefSeq" id="WP_199017592.1">
    <property type="nucleotide sequence ID" value="NZ_JAELUP010000004.1"/>
</dbReference>
<name>A0A934MNP8_9BACL</name>
<proteinExistence type="predicted"/>
<comment type="caution">
    <text evidence="1">The sequence shown here is derived from an EMBL/GenBank/DDBJ whole genome shotgun (WGS) entry which is preliminary data.</text>
</comment>
<evidence type="ECO:0000313" key="2">
    <source>
        <dbReference type="Proteomes" id="UP000640274"/>
    </source>
</evidence>
<keyword evidence="2" id="KW-1185">Reference proteome</keyword>